<dbReference type="PANTHER" id="PTHR31658">
    <property type="entry name" value="CONSERVED OLIGOMERIC GOLGI COMPLEX SUBUNIT 1"/>
    <property type="match status" value="1"/>
</dbReference>
<evidence type="ECO:0000256" key="6">
    <source>
        <dbReference type="ARBA" id="ARBA00023034"/>
    </source>
</evidence>
<comment type="similarity">
    <text evidence="2">Belongs to the COG1 family.</text>
</comment>
<evidence type="ECO:0000256" key="3">
    <source>
        <dbReference type="ARBA" id="ARBA00020978"/>
    </source>
</evidence>
<protein>
    <recommendedName>
        <fullName evidence="3">Conserved oligomeric Golgi complex subunit 1</fullName>
    </recommendedName>
</protein>
<dbReference type="AlphaFoldDB" id="A0AA38PL59"/>
<name>A0AA38PL59_9AGAR</name>
<comment type="subcellular location">
    <subcellularLocation>
        <location evidence="1">Golgi apparatus membrane</location>
        <topology evidence="1">Peripheral membrane protein</topology>
    </subcellularLocation>
</comment>
<evidence type="ECO:0000256" key="5">
    <source>
        <dbReference type="ARBA" id="ARBA00022927"/>
    </source>
</evidence>
<comment type="caution">
    <text evidence="9">The sequence shown here is derived from an EMBL/GenBank/DDBJ whole genome shotgun (WGS) entry which is preliminary data.</text>
</comment>
<reference evidence="9" key="1">
    <citation type="submission" date="2022-08" db="EMBL/GenBank/DDBJ databases">
        <authorList>
            <consortium name="DOE Joint Genome Institute"/>
            <person name="Min B."/>
            <person name="Riley R."/>
            <person name="Sierra-Patev S."/>
            <person name="Naranjo-Ortiz M."/>
            <person name="Looney B."/>
            <person name="Konkel Z."/>
            <person name="Slot J.C."/>
            <person name="Sakamoto Y."/>
            <person name="Steenwyk J.L."/>
            <person name="Rokas A."/>
            <person name="Carro J."/>
            <person name="Camarero S."/>
            <person name="Ferreira P."/>
            <person name="Molpeceres G."/>
            <person name="Ruiz-Duenas F.J."/>
            <person name="Serrano A."/>
            <person name="Henrissat B."/>
            <person name="Drula E."/>
            <person name="Hughes K.W."/>
            <person name="Mata J.L."/>
            <person name="Ishikawa N.K."/>
            <person name="Vargas-Isla R."/>
            <person name="Ushijima S."/>
            <person name="Smith C.A."/>
            <person name="Ahrendt S."/>
            <person name="Andreopoulos W."/>
            <person name="He G."/>
            <person name="Labutti K."/>
            <person name="Lipzen A."/>
            <person name="Ng V."/>
            <person name="Sandor L."/>
            <person name="Barry K."/>
            <person name="Martinez A.T."/>
            <person name="Xiao Y."/>
            <person name="Gibbons J.G."/>
            <person name="Terashima K."/>
            <person name="Hibbett D.S."/>
            <person name="Grigoriev I.V."/>
        </authorList>
    </citation>
    <scope>NUCLEOTIDE SEQUENCE</scope>
    <source>
        <strain evidence="9">TFB9207</strain>
    </source>
</reference>
<dbReference type="GO" id="GO:0000139">
    <property type="term" value="C:Golgi membrane"/>
    <property type="evidence" value="ECO:0007669"/>
    <property type="project" value="UniProtKB-SubCell"/>
</dbReference>
<evidence type="ECO:0000256" key="7">
    <source>
        <dbReference type="ARBA" id="ARBA00023136"/>
    </source>
</evidence>
<sequence>MSQPLMARATRSPSTSTIGNPGGPSAVSRSRVTSSGSIPKLSMDSMDPDDLFIKHNISEIRLIQQRLRADANAKQEELRSMVGERYRDLLQASTSILSMANSAQHVTHALQDAKRIVLDQRAPYIPKSILSKANEDVHLQALQMVAAHIKLLLDVPEYLWRMLERKNFFSAAWLYLLSRVVQRALIREELDEEVQNLGIDVSESFPIIQRQWEVVAQFRSQIVHRAVIALRDFNATSQATCATLLSLHLLDSRPLSDTLSALLDQRSKSLSTLLSKPPTPPGSIRDINQCVLSTLQLISQTMKAARDVFHNRNSCLSLMRTTLEFIQTDVIPSTGLPSELQLTTQSLLSGLPSSSVFSTLPQNLTSYKPHVDVNSQFSSLAPAYLDEKLSTWFQSSSNAIQRSYQTWVSDIDSVKVMWFIRNSVRTWLHTSASLESSENSQLMSLADEVCRQHIVEIWQRRLFNAETAFRDKLTATVTSLAEGSELSLVDPPPLAHLFDAAPLPSVSPMEEKPLQRYRASLQCQLSGRTPLLNDVLKALENCASTVHEDLYEVLHGNDPDTATLIMQLRESCKPHAQQLCTGSLEVMASLSSALLDDTVLNINALMFIGRVSEELSTSPFISDISCHDTVALAFRHQSQTLFDSIIERWQRFTVTRLLSQHRVPVPVAGSKTSNCGSPSTELMQSLFLLAEAVQNIGFSKHSKRHARLAEQTVHLFISRLLDREWEYDKIQALNDIGFLSRIAELWGLHWNDVRQCLDAKRSQIRDSIGVSDDMPLDENISRISKDYLTRTQTIIAAILPYRVATSASSKNSEKLASLLPLGVPSPDAEYYPVFEVVKPSSRFALLLVD</sequence>
<dbReference type="GO" id="GO:0006891">
    <property type="term" value="P:intra-Golgi vesicle-mediated transport"/>
    <property type="evidence" value="ECO:0007669"/>
    <property type="project" value="InterPro"/>
</dbReference>
<feature type="compositionally biased region" description="Polar residues" evidence="8">
    <location>
        <begin position="27"/>
        <end position="37"/>
    </location>
</feature>
<keyword evidence="5" id="KW-0653">Protein transport</keyword>
<keyword evidence="7" id="KW-0472">Membrane</keyword>
<evidence type="ECO:0000256" key="4">
    <source>
        <dbReference type="ARBA" id="ARBA00022448"/>
    </source>
</evidence>
<dbReference type="GO" id="GO:0017119">
    <property type="term" value="C:Golgi transport complex"/>
    <property type="evidence" value="ECO:0007669"/>
    <property type="project" value="InterPro"/>
</dbReference>
<dbReference type="Proteomes" id="UP001163846">
    <property type="component" value="Unassembled WGS sequence"/>
</dbReference>
<dbReference type="Pfam" id="PF08700">
    <property type="entry name" value="VPS51_Exo84_N"/>
    <property type="match status" value="1"/>
</dbReference>
<evidence type="ECO:0000313" key="10">
    <source>
        <dbReference type="Proteomes" id="UP001163846"/>
    </source>
</evidence>
<evidence type="ECO:0000313" key="9">
    <source>
        <dbReference type="EMBL" id="KAJ3844968.1"/>
    </source>
</evidence>
<gene>
    <name evidence="9" type="ORF">F5878DRAFT_600705</name>
</gene>
<dbReference type="EMBL" id="MU805944">
    <property type="protein sequence ID" value="KAJ3844968.1"/>
    <property type="molecule type" value="Genomic_DNA"/>
</dbReference>
<dbReference type="GO" id="GO:0015031">
    <property type="term" value="P:protein transport"/>
    <property type="evidence" value="ECO:0007669"/>
    <property type="project" value="UniProtKB-KW"/>
</dbReference>
<dbReference type="InterPro" id="IPR033370">
    <property type="entry name" value="COG1"/>
</dbReference>
<evidence type="ECO:0000256" key="2">
    <source>
        <dbReference type="ARBA" id="ARBA00006653"/>
    </source>
</evidence>
<proteinExistence type="inferred from homology"/>
<feature type="region of interest" description="Disordered" evidence="8">
    <location>
        <begin position="1"/>
        <end position="45"/>
    </location>
</feature>
<accession>A0AA38PL59</accession>
<keyword evidence="10" id="KW-1185">Reference proteome</keyword>
<keyword evidence="4" id="KW-0813">Transport</keyword>
<keyword evidence="6" id="KW-0333">Golgi apparatus</keyword>
<organism evidence="9 10">
    <name type="scientific">Lentinula raphanica</name>
    <dbReference type="NCBI Taxonomy" id="153919"/>
    <lineage>
        <taxon>Eukaryota</taxon>
        <taxon>Fungi</taxon>
        <taxon>Dikarya</taxon>
        <taxon>Basidiomycota</taxon>
        <taxon>Agaricomycotina</taxon>
        <taxon>Agaricomycetes</taxon>
        <taxon>Agaricomycetidae</taxon>
        <taxon>Agaricales</taxon>
        <taxon>Marasmiineae</taxon>
        <taxon>Omphalotaceae</taxon>
        <taxon>Lentinula</taxon>
    </lineage>
</organism>
<evidence type="ECO:0000256" key="8">
    <source>
        <dbReference type="SAM" id="MobiDB-lite"/>
    </source>
</evidence>
<dbReference type="PANTHER" id="PTHR31658:SF0">
    <property type="entry name" value="CONSERVED OLIGOMERIC GOLGI COMPLEX SUBUNIT 1"/>
    <property type="match status" value="1"/>
</dbReference>
<evidence type="ECO:0000256" key="1">
    <source>
        <dbReference type="ARBA" id="ARBA00004395"/>
    </source>
</evidence>